<keyword evidence="5" id="KW-1185">Reference proteome</keyword>
<dbReference type="OrthoDB" id="185373at2759"/>
<evidence type="ECO:0000256" key="1">
    <source>
        <dbReference type="ARBA" id="ARBA00007626"/>
    </source>
</evidence>
<dbReference type="Proteomes" id="UP000729402">
    <property type="component" value="Unassembled WGS sequence"/>
</dbReference>
<dbReference type="AlphaFoldDB" id="A0A8J5VZZ3"/>
<dbReference type="PANTHER" id="PTHR47936:SF1">
    <property type="entry name" value="PENTATRICOPEPTIDE REPEAT-CONTAINING PROTEIN GUN1, CHLOROPLASTIC"/>
    <property type="match status" value="1"/>
</dbReference>
<reference evidence="4" key="2">
    <citation type="submission" date="2021-02" db="EMBL/GenBank/DDBJ databases">
        <authorList>
            <person name="Kimball J.A."/>
            <person name="Haas M.W."/>
            <person name="Macchietto M."/>
            <person name="Kono T."/>
            <person name="Duquette J."/>
            <person name="Shao M."/>
        </authorList>
    </citation>
    <scope>NUCLEOTIDE SEQUENCE</scope>
    <source>
        <tissue evidence="4">Fresh leaf tissue</tissue>
    </source>
</reference>
<name>A0A8J5VZZ3_ZIZPA</name>
<dbReference type="GO" id="GO:0009507">
    <property type="term" value="C:chloroplast"/>
    <property type="evidence" value="ECO:0007669"/>
    <property type="project" value="TreeGrafter"/>
</dbReference>
<dbReference type="PANTHER" id="PTHR47936">
    <property type="entry name" value="PPR_LONG DOMAIN-CONTAINING PROTEIN"/>
    <property type="match status" value="1"/>
</dbReference>
<dbReference type="PROSITE" id="PS51375">
    <property type="entry name" value="PPR"/>
    <property type="match status" value="1"/>
</dbReference>
<dbReference type="Pfam" id="PF13041">
    <property type="entry name" value="PPR_2"/>
    <property type="match status" value="1"/>
</dbReference>
<evidence type="ECO:0000256" key="2">
    <source>
        <dbReference type="ARBA" id="ARBA00022737"/>
    </source>
</evidence>
<keyword evidence="2" id="KW-0677">Repeat</keyword>
<feature type="repeat" description="PPR" evidence="3">
    <location>
        <begin position="93"/>
        <end position="127"/>
    </location>
</feature>
<sequence>MLLLCSCDMLSVSPSPPAFDIVGKHFEFPLATSLLVSHYNPHALADALCDHRRVDKAHQYHLCFGKDPPPFPPVTKTHNLLRSDMDHRGVAKDLHSYSIYMDVLAKSGKPWKAFKVFGEMKQKGLPIDVVAYNTAIHSIGLAQGVDFAIRLYKQ</sequence>
<evidence type="ECO:0000313" key="4">
    <source>
        <dbReference type="EMBL" id="KAG8066453.1"/>
    </source>
</evidence>
<proteinExistence type="inferred from homology"/>
<reference evidence="4" key="1">
    <citation type="journal article" date="2021" name="bioRxiv">
        <title>Whole Genome Assembly and Annotation of Northern Wild Rice, Zizania palustris L., Supports a Whole Genome Duplication in the Zizania Genus.</title>
        <authorList>
            <person name="Haas M."/>
            <person name="Kono T."/>
            <person name="Macchietto M."/>
            <person name="Millas R."/>
            <person name="McGilp L."/>
            <person name="Shao M."/>
            <person name="Duquette J."/>
            <person name="Hirsch C.N."/>
            <person name="Kimball J."/>
        </authorList>
    </citation>
    <scope>NUCLEOTIDE SEQUENCE</scope>
    <source>
        <tissue evidence="4">Fresh leaf tissue</tissue>
    </source>
</reference>
<dbReference type="GO" id="GO:0031930">
    <property type="term" value="P:mitochondria-nucleus signaling pathway"/>
    <property type="evidence" value="ECO:0007669"/>
    <property type="project" value="TreeGrafter"/>
</dbReference>
<organism evidence="4 5">
    <name type="scientific">Zizania palustris</name>
    <name type="common">Northern wild rice</name>
    <dbReference type="NCBI Taxonomy" id="103762"/>
    <lineage>
        <taxon>Eukaryota</taxon>
        <taxon>Viridiplantae</taxon>
        <taxon>Streptophyta</taxon>
        <taxon>Embryophyta</taxon>
        <taxon>Tracheophyta</taxon>
        <taxon>Spermatophyta</taxon>
        <taxon>Magnoliopsida</taxon>
        <taxon>Liliopsida</taxon>
        <taxon>Poales</taxon>
        <taxon>Poaceae</taxon>
        <taxon>BOP clade</taxon>
        <taxon>Oryzoideae</taxon>
        <taxon>Oryzeae</taxon>
        <taxon>Zizaniinae</taxon>
        <taxon>Zizania</taxon>
    </lineage>
</organism>
<dbReference type="EMBL" id="JAAALK010000285">
    <property type="protein sequence ID" value="KAG8066453.1"/>
    <property type="molecule type" value="Genomic_DNA"/>
</dbReference>
<comment type="caution">
    <text evidence="4">The sequence shown here is derived from an EMBL/GenBank/DDBJ whole genome shotgun (WGS) entry which is preliminary data.</text>
</comment>
<evidence type="ECO:0008006" key="6">
    <source>
        <dbReference type="Google" id="ProtNLM"/>
    </source>
</evidence>
<dbReference type="InterPro" id="IPR002885">
    <property type="entry name" value="PPR_rpt"/>
</dbReference>
<dbReference type="GO" id="GO:0010019">
    <property type="term" value="P:chloroplast-nucleus signaling pathway"/>
    <property type="evidence" value="ECO:0007669"/>
    <property type="project" value="TreeGrafter"/>
</dbReference>
<accession>A0A8J5VZZ3</accession>
<comment type="similarity">
    <text evidence="1">Belongs to the PPR family. P subfamily.</text>
</comment>
<gene>
    <name evidence="4" type="ORF">GUJ93_ZPchr0004g40533</name>
</gene>
<dbReference type="NCBIfam" id="TIGR00756">
    <property type="entry name" value="PPR"/>
    <property type="match status" value="1"/>
</dbReference>
<evidence type="ECO:0000313" key="5">
    <source>
        <dbReference type="Proteomes" id="UP000729402"/>
    </source>
</evidence>
<protein>
    <recommendedName>
        <fullName evidence="6">Pentatricopeptide repeat-containing protein</fullName>
    </recommendedName>
</protein>
<evidence type="ECO:0000256" key="3">
    <source>
        <dbReference type="PROSITE-ProRule" id="PRU00708"/>
    </source>
</evidence>